<dbReference type="InterPro" id="IPR014982">
    <property type="entry name" value="GSCFA"/>
</dbReference>
<dbReference type="Pfam" id="PF08885">
    <property type="entry name" value="GSCFA"/>
    <property type="match status" value="1"/>
</dbReference>
<organism evidence="2 3">
    <name type="scientific">Rhodobacter ferrooxidans</name>
    <dbReference type="NCBI Taxonomy" id="371731"/>
    <lineage>
        <taxon>Bacteria</taxon>
        <taxon>Pseudomonadati</taxon>
        <taxon>Pseudomonadota</taxon>
        <taxon>Alphaproteobacteria</taxon>
        <taxon>Rhodobacterales</taxon>
        <taxon>Rhodobacter group</taxon>
        <taxon>Rhodobacter</taxon>
    </lineage>
</organism>
<dbReference type="eggNOG" id="COG0455">
    <property type="taxonomic scope" value="Bacteria"/>
</dbReference>
<feature type="domain" description="GSCFA" evidence="1">
    <location>
        <begin position="42"/>
        <end position="310"/>
    </location>
</feature>
<dbReference type="OrthoDB" id="369216at2"/>
<keyword evidence="3" id="KW-1185">Reference proteome</keyword>
<reference evidence="2 3" key="1">
    <citation type="submission" date="2009-08" db="EMBL/GenBank/DDBJ databases">
        <title>The draft genome of Rhodobacter sp. SW2.</title>
        <authorList>
            <consortium name="US DOE Joint Genome Institute (JGI-PGF)"/>
            <person name="Lucas S."/>
            <person name="Copeland A."/>
            <person name="Lapidus A."/>
            <person name="Glavina del Rio T."/>
            <person name="Tice H."/>
            <person name="Bruce D."/>
            <person name="Goodwin L."/>
            <person name="Pitluck S."/>
            <person name="Larimer F."/>
            <person name="Land M.L."/>
            <person name="Hauser L."/>
            <person name="Emerson D."/>
        </authorList>
    </citation>
    <scope>NUCLEOTIDE SEQUENCE [LARGE SCALE GENOMIC DNA]</scope>
    <source>
        <strain evidence="2 3">SW2</strain>
    </source>
</reference>
<name>C8RXT7_9RHOB</name>
<dbReference type="EMBL" id="ACYY01000003">
    <property type="protein sequence ID" value="EEW26335.1"/>
    <property type="molecule type" value="Genomic_DNA"/>
</dbReference>
<protein>
    <submittedName>
        <fullName evidence="2">GSCFA domain protein</fullName>
    </submittedName>
</protein>
<evidence type="ECO:0000313" key="2">
    <source>
        <dbReference type="EMBL" id="EEW26335.1"/>
    </source>
</evidence>
<comment type="caution">
    <text evidence="2">The sequence shown here is derived from an EMBL/GenBank/DDBJ whole genome shotgun (WGS) entry which is preliminary data.</text>
</comment>
<accession>C8RXT7</accession>
<dbReference type="STRING" id="371731.Rsw2DRAFT_0615"/>
<dbReference type="Proteomes" id="UP000010121">
    <property type="component" value="Unassembled WGS sequence"/>
</dbReference>
<dbReference type="RefSeq" id="WP_008027945.1">
    <property type="nucleotide sequence ID" value="NZ_ACYY01000003.1"/>
</dbReference>
<proteinExistence type="predicted"/>
<evidence type="ECO:0000259" key="1">
    <source>
        <dbReference type="Pfam" id="PF08885"/>
    </source>
</evidence>
<sequence>MASPYENLPARSYWRSGVAERAPLDPGALYTPRFAVTPRMQVATAGSCFAQHIGRSLRQAGLRVIDAEPLPATVPEALAHDHGYGLYSARYGNIYTAAQLLQLWREAEGTHIPQDRVWQRDGRFFDAQRPGVDPRGHASAEAVLRHRAHHLTRVQAAFRAADLLVFTFGLTEAWVHTASGTVFPTAPGTIAGTHDPALYSFRNFNALEVLRDFESFLKALRKVNRRVKLVITVSPVPLTATASGQHVEVATCYSKSVLRAVCGMLVQRHPEIDYFPSYELITSQNSRGAYFEANQRSVSELGVAAAMELFLNGHGLHPTAAQAADPGEDPRCEDALLEAFAR</sequence>
<evidence type="ECO:0000313" key="3">
    <source>
        <dbReference type="Proteomes" id="UP000010121"/>
    </source>
</evidence>
<gene>
    <name evidence="2" type="ORF">Rsw2DRAFT_0615</name>
</gene>
<dbReference type="AlphaFoldDB" id="C8RXT7"/>